<proteinExistence type="predicted"/>
<dbReference type="InterPro" id="IPR029063">
    <property type="entry name" value="SAM-dependent_MTases_sf"/>
</dbReference>
<dbReference type="PANTHER" id="PTHR43619">
    <property type="entry name" value="S-ADENOSYL-L-METHIONINE-DEPENDENT METHYLTRANSFERASE YKTD-RELATED"/>
    <property type="match status" value="1"/>
</dbReference>
<dbReference type="KEGG" id="olu:OSTLU_26560"/>
<dbReference type="HOGENOM" id="CLU_088053_0_0_1"/>
<keyword evidence="4" id="KW-1185">Reference proteome</keyword>
<dbReference type="Gene3D" id="3.40.50.150">
    <property type="entry name" value="Vaccinia Virus protein VP39"/>
    <property type="match status" value="1"/>
</dbReference>
<dbReference type="eggNOG" id="ENOG502QQB5">
    <property type="taxonomic scope" value="Eukaryota"/>
</dbReference>
<dbReference type="EMBL" id="CP000591">
    <property type="protein sequence ID" value="ABO98636.1"/>
    <property type="molecule type" value="Genomic_DNA"/>
</dbReference>
<dbReference type="RefSeq" id="XP_001420343.1">
    <property type="nucleotide sequence ID" value="XM_001420306.1"/>
</dbReference>
<evidence type="ECO:0000256" key="1">
    <source>
        <dbReference type="ARBA" id="ARBA00022603"/>
    </source>
</evidence>
<dbReference type="GO" id="GO:0008168">
    <property type="term" value="F:methyltransferase activity"/>
    <property type="evidence" value="ECO:0007669"/>
    <property type="project" value="UniProtKB-KW"/>
</dbReference>
<dbReference type="SUPFAM" id="SSF53335">
    <property type="entry name" value="S-adenosyl-L-methionine-dependent methyltransferases"/>
    <property type="match status" value="1"/>
</dbReference>
<protein>
    <submittedName>
        <fullName evidence="3">Uncharacterized protein</fullName>
    </submittedName>
</protein>
<evidence type="ECO:0000313" key="4">
    <source>
        <dbReference type="Proteomes" id="UP000001568"/>
    </source>
</evidence>
<dbReference type="AlphaFoldDB" id="A4S4X2"/>
<reference evidence="3 4" key="1">
    <citation type="journal article" date="2007" name="Proc. Natl. Acad. Sci. U.S.A.">
        <title>The tiny eukaryote Ostreococcus provides genomic insights into the paradox of plankton speciation.</title>
        <authorList>
            <person name="Palenik B."/>
            <person name="Grimwood J."/>
            <person name="Aerts A."/>
            <person name="Rouze P."/>
            <person name="Salamov A."/>
            <person name="Putnam N."/>
            <person name="Dupont C."/>
            <person name="Jorgensen R."/>
            <person name="Derelle E."/>
            <person name="Rombauts S."/>
            <person name="Zhou K."/>
            <person name="Otillar R."/>
            <person name="Merchant S.S."/>
            <person name="Podell S."/>
            <person name="Gaasterland T."/>
            <person name="Napoli C."/>
            <person name="Gendler K."/>
            <person name="Manuell A."/>
            <person name="Tai V."/>
            <person name="Vallon O."/>
            <person name="Piganeau G."/>
            <person name="Jancek S."/>
            <person name="Heijde M."/>
            <person name="Jabbari K."/>
            <person name="Bowler C."/>
            <person name="Lohr M."/>
            <person name="Robbens S."/>
            <person name="Werner G."/>
            <person name="Dubchak I."/>
            <person name="Pazour G.J."/>
            <person name="Ren Q."/>
            <person name="Paulsen I."/>
            <person name="Delwiche C."/>
            <person name="Schmutz J."/>
            <person name="Rokhsar D."/>
            <person name="Van de Peer Y."/>
            <person name="Moreau H."/>
            <person name="Grigoriev I.V."/>
        </authorList>
    </citation>
    <scope>NUCLEOTIDE SEQUENCE [LARGE SCALE GENOMIC DNA]</scope>
    <source>
        <strain evidence="3 4">CCE9901</strain>
    </source>
</reference>
<dbReference type="GO" id="GO:0032259">
    <property type="term" value="P:methylation"/>
    <property type="evidence" value="ECO:0007669"/>
    <property type="project" value="UniProtKB-KW"/>
</dbReference>
<name>A4S4X2_OSTLU</name>
<keyword evidence="1" id="KW-0489">Methyltransferase</keyword>
<dbReference type="OrthoDB" id="203237at2759"/>
<dbReference type="PANTHER" id="PTHR43619:SF2">
    <property type="entry name" value="S-ADENOSYL-L-METHIONINE-DEPENDENT METHYLTRANSFERASES SUPERFAMILY PROTEIN"/>
    <property type="match status" value="1"/>
</dbReference>
<gene>
    <name evidence="3" type="ORF">OSTLU_26560</name>
</gene>
<dbReference type="InterPro" id="IPR007213">
    <property type="entry name" value="Ppm1/Ppm2/Tcmp"/>
</dbReference>
<evidence type="ECO:0000313" key="3">
    <source>
        <dbReference type="EMBL" id="ABO98636.1"/>
    </source>
</evidence>
<dbReference type="Gramene" id="ABO98636">
    <property type="protein sequence ID" value="ABO98636"/>
    <property type="gene ID" value="OSTLU_26560"/>
</dbReference>
<accession>A4S4X2</accession>
<sequence>MDVLAFRRLSAMMNTFEKNVETHGIARQVVVITAGADTRAFRLPFPSGTAIFECADGTVHTKAAAVMKKVGAKPSKGCSHRRVPVDATATDAAYGDLEERLERAGYRPDVRSLWLVQDVHAWDHSRLSNFITESADLMTTGSELIIDASALTSTDDIIRREFASNGVMPEVVRIPADEGREPIRLVLGCAQRVSLKESEYYREQLRAAEDEADEDGFED</sequence>
<keyword evidence="2" id="KW-0808">Transferase</keyword>
<dbReference type="GeneID" id="5004396"/>
<dbReference type="Proteomes" id="UP000001568">
    <property type="component" value="Chromosome 11"/>
</dbReference>
<organism evidence="3 4">
    <name type="scientific">Ostreococcus lucimarinus (strain CCE9901)</name>
    <dbReference type="NCBI Taxonomy" id="436017"/>
    <lineage>
        <taxon>Eukaryota</taxon>
        <taxon>Viridiplantae</taxon>
        <taxon>Chlorophyta</taxon>
        <taxon>Mamiellophyceae</taxon>
        <taxon>Mamiellales</taxon>
        <taxon>Bathycoccaceae</taxon>
        <taxon>Ostreococcus</taxon>
    </lineage>
</organism>
<evidence type="ECO:0000256" key="2">
    <source>
        <dbReference type="ARBA" id="ARBA00022679"/>
    </source>
</evidence>
<dbReference type="Pfam" id="PF04072">
    <property type="entry name" value="LCM"/>
    <property type="match status" value="1"/>
</dbReference>
<dbReference type="OMA" id="ETHGIAR"/>